<dbReference type="EMBL" id="JAENHL010000007">
    <property type="protein sequence ID" value="MBK1868245.1"/>
    <property type="molecule type" value="Genomic_DNA"/>
</dbReference>
<name>A0ACC5R6K5_9HYPH</name>
<organism evidence="1 2">
    <name type="scientific">Taklimakanibacter albus</name>
    <dbReference type="NCBI Taxonomy" id="2800327"/>
    <lineage>
        <taxon>Bacteria</taxon>
        <taxon>Pseudomonadati</taxon>
        <taxon>Pseudomonadota</taxon>
        <taxon>Alphaproteobacteria</taxon>
        <taxon>Hyphomicrobiales</taxon>
        <taxon>Aestuariivirgaceae</taxon>
        <taxon>Taklimakanibacter</taxon>
    </lineage>
</organism>
<sequence>MADMEASVLVRLIDRLSGPYKKMMGTMKGAEGIQKRLSAQTAKAQTANSSWERTSRKLDERMRAAARSTDRFAAAQAKVGRSVREASRAMKPYLKDLKAMSDRLKDKAFRGARNLAVGAVATAGLAAGLVQSQLISPASELEGFRIQFEALEGSVEAGRKAFAWAEEFAVKTPLELREVADAYASLRAYGLDPTNGSLMTLTDTMAMQGKGAEQLQGLIMAVGQAWTKQKLQGEEIMQLQERGVPVWDILSKKMGKSVADLQKLSSKGKLGRKEIALLLEGMGERAAGASEKFSKSWRGMTSNVADVWWRFRNMIMDAGLFDWMKSELSKFLAMIDRMEKSGQLKEIAVKVSENIKLILQTTLEIIKALIVVIPQVVGFMQSLADFAGGWQNLMILGGIALALKAIAGALSTIKTLGGIAGALGGAVLGAGAKTAASTAASTVAGGAAGAAGAAATRGGGGWLMRFIKGAGWLTAGSLIYEFLDQTSRAAHPPEELSPDEKRKWIDERYPYFKADRLEDFAPVPDEGRRAPPGTNAPNKAAQIGSSIESTLNTVSLFSIGGRIMKSLWDGINAIWTSFLADLQAKAQQIQATMSVTVQPRWVPGMPPSFAGGRRGTPAPQLPAQPSIDGARARGGDVRKGSLYQINEKGIELFAPGVSGSIVSNRLMREGLGGGRGGRMVNLGGIHIHGNVERGAAEALSRALMRRLRSALHDGVTA</sequence>
<proteinExistence type="predicted"/>
<keyword evidence="2" id="KW-1185">Reference proteome</keyword>
<reference evidence="1" key="1">
    <citation type="submission" date="2021-01" db="EMBL/GenBank/DDBJ databases">
        <authorList>
            <person name="Sun Q."/>
        </authorList>
    </citation>
    <scope>NUCLEOTIDE SEQUENCE</scope>
    <source>
        <strain evidence="1">YIM B02566</strain>
    </source>
</reference>
<evidence type="ECO:0000313" key="2">
    <source>
        <dbReference type="Proteomes" id="UP000616151"/>
    </source>
</evidence>
<comment type="caution">
    <text evidence="1">The sequence shown here is derived from an EMBL/GenBank/DDBJ whole genome shotgun (WGS) entry which is preliminary data.</text>
</comment>
<gene>
    <name evidence="1" type="ORF">JHL16_17970</name>
</gene>
<dbReference type="Proteomes" id="UP000616151">
    <property type="component" value="Unassembled WGS sequence"/>
</dbReference>
<protein>
    <submittedName>
        <fullName evidence="1">Tape measure protein</fullName>
    </submittedName>
</protein>
<evidence type="ECO:0000313" key="1">
    <source>
        <dbReference type="EMBL" id="MBK1868245.1"/>
    </source>
</evidence>
<accession>A0ACC5R6K5</accession>